<feature type="region of interest" description="Disordered" evidence="1">
    <location>
        <begin position="33"/>
        <end position="55"/>
    </location>
</feature>
<sequence length="89" mass="9486">MVEYGSGLLGLGNWRRQGQLVEATEKIVRGREGRYHGGLGSGPWQRAGSSADRPGTSTVMEARGDVGAVELWEAVQCAVQQEASGDQAR</sequence>
<comment type="caution">
    <text evidence="2">The sequence shown here is derived from an EMBL/GenBank/DDBJ whole genome shotgun (WGS) entry which is preliminary data.</text>
</comment>
<proteinExistence type="predicted"/>
<evidence type="ECO:0000256" key="1">
    <source>
        <dbReference type="SAM" id="MobiDB-lite"/>
    </source>
</evidence>
<keyword evidence="3" id="KW-1185">Reference proteome</keyword>
<accession>A0AAW1WWI0</accession>
<dbReference type="EMBL" id="JBEDUW010000005">
    <property type="protein sequence ID" value="KAK9929150.1"/>
    <property type="molecule type" value="Genomic_DNA"/>
</dbReference>
<gene>
    <name evidence="2" type="ORF">M0R45_026258</name>
</gene>
<protein>
    <recommendedName>
        <fullName evidence="4">MHC class I antigen</fullName>
    </recommendedName>
</protein>
<name>A0AAW1WWI0_RUBAR</name>
<reference evidence="2 3" key="1">
    <citation type="journal article" date="2023" name="G3 (Bethesda)">
        <title>A chromosome-length genome assembly and annotation of blackberry (Rubus argutus, cv. 'Hillquist').</title>
        <authorList>
            <person name="Bruna T."/>
            <person name="Aryal R."/>
            <person name="Dudchenko O."/>
            <person name="Sargent D.J."/>
            <person name="Mead D."/>
            <person name="Buti M."/>
            <person name="Cavallini A."/>
            <person name="Hytonen T."/>
            <person name="Andres J."/>
            <person name="Pham M."/>
            <person name="Weisz D."/>
            <person name="Mascagni F."/>
            <person name="Usai G."/>
            <person name="Natali L."/>
            <person name="Bassil N."/>
            <person name="Fernandez G.E."/>
            <person name="Lomsadze A."/>
            <person name="Armour M."/>
            <person name="Olukolu B."/>
            <person name="Poorten T."/>
            <person name="Britton C."/>
            <person name="Davik J."/>
            <person name="Ashrafi H."/>
            <person name="Aiden E.L."/>
            <person name="Borodovsky M."/>
            <person name="Worthington M."/>
        </authorList>
    </citation>
    <scope>NUCLEOTIDE SEQUENCE [LARGE SCALE GENOMIC DNA]</scope>
    <source>
        <strain evidence="2">PI 553951</strain>
    </source>
</reference>
<organism evidence="2 3">
    <name type="scientific">Rubus argutus</name>
    <name type="common">Southern blackberry</name>
    <dbReference type="NCBI Taxonomy" id="59490"/>
    <lineage>
        <taxon>Eukaryota</taxon>
        <taxon>Viridiplantae</taxon>
        <taxon>Streptophyta</taxon>
        <taxon>Embryophyta</taxon>
        <taxon>Tracheophyta</taxon>
        <taxon>Spermatophyta</taxon>
        <taxon>Magnoliopsida</taxon>
        <taxon>eudicotyledons</taxon>
        <taxon>Gunneridae</taxon>
        <taxon>Pentapetalae</taxon>
        <taxon>rosids</taxon>
        <taxon>fabids</taxon>
        <taxon>Rosales</taxon>
        <taxon>Rosaceae</taxon>
        <taxon>Rosoideae</taxon>
        <taxon>Rosoideae incertae sedis</taxon>
        <taxon>Rubus</taxon>
    </lineage>
</organism>
<dbReference type="AlphaFoldDB" id="A0AAW1WWI0"/>
<evidence type="ECO:0008006" key="4">
    <source>
        <dbReference type="Google" id="ProtNLM"/>
    </source>
</evidence>
<evidence type="ECO:0000313" key="2">
    <source>
        <dbReference type="EMBL" id="KAK9929150.1"/>
    </source>
</evidence>
<dbReference type="Proteomes" id="UP001457282">
    <property type="component" value="Unassembled WGS sequence"/>
</dbReference>
<evidence type="ECO:0000313" key="3">
    <source>
        <dbReference type="Proteomes" id="UP001457282"/>
    </source>
</evidence>